<comment type="caution">
    <text evidence="3">The sequence shown here is derived from an EMBL/GenBank/DDBJ whole genome shotgun (WGS) entry which is preliminary data.</text>
</comment>
<organism evidence="3 4">
    <name type="scientific">Mugilogobius chulae</name>
    <name type="common">yellowstripe goby</name>
    <dbReference type="NCBI Taxonomy" id="88201"/>
    <lineage>
        <taxon>Eukaryota</taxon>
        <taxon>Metazoa</taxon>
        <taxon>Chordata</taxon>
        <taxon>Craniata</taxon>
        <taxon>Vertebrata</taxon>
        <taxon>Euteleostomi</taxon>
        <taxon>Actinopterygii</taxon>
        <taxon>Neopterygii</taxon>
        <taxon>Teleostei</taxon>
        <taxon>Neoteleostei</taxon>
        <taxon>Acanthomorphata</taxon>
        <taxon>Gobiaria</taxon>
        <taxon>Gobiiformes</taxon>
        <taxon>Gobioidei</taxon>
        <taxon>Gobiidae</taxon>
        <taxon>Gobionellinae</taxon>
        <taxon>Mugilogobius</taxon>
    </lineage>
</organism>
<keyword evidence="4" id="KW-1185">Reference proteome</keyword>
<feature type="region of interest" description="Disordered" evidence="1">
    <location>
        <begin position="194"/>
        <end position="275"/>
    </location>
</feature>
<reference evidence="4" key="1">
    <citation type="submission" date="2024-04" db="EMBL/GenBank/DDBJ databases">
        <title>Salinicola lusitanus LLJ914,a marine bacterium isolated from the Okinawa Trough.</title>
        <authorList>
            <person name="Li J."/>
        </authorList>
    </citation>
    <scope>NUCLEOTIDE SEQUENCE [LARGE SCALE GENOMIC DNA]</scope>
</reference>
<accession>A0AAW0N951</accession>
<sequence>MEQNTAQCDQAVPGPVLLWSTQRHGADFSQIMSINVTCELSLFPHGGAEVFSGSAAEGKTLASGEPGPSLLWELSGERVNHSALTPITEEPLSSVRLRSTIILHALDQDMPALVCHSVNALGSDSLVYNVSSSHAQLGLHTLSLLVGSAAGALGMSVLCLPLLLFFSRKSKIGPFQYKKVEEPSDTVIGNQVSSCEGPLNHVDEAVTNPQEEEKDSDTKPIHSSMESVELNQTIEDKPLHTSHESNGDFRSDRRSIEMKELNDTHEQHKILQNNV</sequence>
<gene>
    <name evidence="3" type="ORF">WMY93_026619</name>
</gene>
<evidence type="ECO:0000256" key="2">
    <source>
        <dbReference type="SAM" id="Phobius"/>
    </source>
</evidence>
<evidence type="ECO:0000256" key="1">
    <source>
        <dbReference type="SAM" id="MobiDB-lite"/>
    </source>
</evidence>
<keyword evidence="2" id="KW-0812">Transmembrane</keyword>
<evidence type="ECO:0000313" key="3">
    <source>
        <dbReference type="EMBL" id="KAK7886998.1"/>
    </source>
</evidence>
<keyword evidence="2" id="KW-0472">Membrane</keyword>
<feature type="compositionally biased region" description="Basic and acidic residues" evidence="1">
    <location>
        <begin position="234"/>
        <end position="269"/>
    </location>
</feature>
<dbReference type="EMBL" id="JBBPFD010000019">
    <property type="protein sequence ID" value="KAK7886998.1"/>
    <property type="molecule type" value="Genomic_DNA"/>
</dbReference>
<evidence type="ECO:0008006" key="5">
    <source>
        <dbReference type="Google" id="ProtNLM"/>
    </source>
</evidence>
<keyword evidence="2" id="KW-1133">Transmembrane helix</keyword>
<protein>
    <recommendedName>
        <fullName evidence="5">Ig-like domain-containing protein</fullName>
    </recommendedName>
</protein>
<feature type="transmembrane region" description="Helical" evidence="2">
    <location>
        <begin position="142"/>
        <end position="166"/>
    </location>
</feature>
<name>A0AAW0N951_9GOBI</name>
<dbReference type="AlphaFoldDB" id="A0AAW0N951"/>
<evidence type="ECO:0000313" key="4">
    <source>
        <dbReference type="Proteomes" id="UP001460270"/>
    </source>
</evidence>
<proteinExistence type="predicted"/>
<dbReference type="Proteomes" id="UP001460270">
    <property type="component" value="Unassembled WGS sequence"/>
</dbReference>
<feature type="compositionally biased region" description="Polar residues" evidence="1">
    <location>
        <begin position="224"/>
        <end position="233"/>
    </location>
</feature>